<dbReference type="PANTHER" id="PTHR43346:SF1">
    <property type="entry name" value="QUERCETIN 2,3-DIOXYGENASE-RELATED"/>
    <property type="match status" value="1"/>
</dbReference>
<dbReference type="Gene3D" id="2.60.120.10">
    <property type="entry name" value="Jelly Rolls"/>
    <property type="match status" value="1"/>
</dbReference>
<protein>
    <recommendedName>
        <fullName evidence="1">Cupin type-2 domain-containing protein</fullName>
    </recommendedName>
</protein>
<dbReference type="InterPro" id="IPR011051">
    <property type="entry name" value="RmlC_Cupin_sf"/>
</dbReference>
<organism evidence="2">
    <name type="scientific">viral metagenome</name>
    <dbReference type="NCBI Taxonomy" id="1070528"/>
    <lineage>
        <taxon>unclassified sequences</taxon>
        <taxon>metagenomes</taxon>
        <taxon>organismal metagenomes</taxon>
    </lineage>
</organism>
<feature type="domain" description="Cupin type-2" evidence="1">
    <location>
        <begin position="31"/>
        <end position="106"/>
    </location>
</feature>
<evidence type="ECO:0000259" key="1">
    <source>
        <dbReference type="Pfam" id="PF07883"/>
    </source>
</evidence>
<accession>A0A6C0E2C5</accession>
<name>A0A6C0E2C5_9ZZZZ</name>
<dbReference type="SUPFAM" id="SSF51182">
    <property type="entry name" value="RmlC-like cupins"/>
    <property type="match status" value="1"/>
</dbReference>
<dbReference type="InterPro" id="IPR013096">
    <property type="entry name" value="Cupin_2"/>
</dbReference>
<reference evidence="2" key="1">
    <citation type="journal article" date="2020" name="Nature">
        <title>Giant virus diversity and host interactions through global metagenomics.</title>
        <authorList>
            <person name="Schulz F."/>
            <person name="Roux S."/>
            <person name="Paez-Espino D."/>
            <person name="Jungbluth S."/>
            <person name="Walsh D.A."/>
            <person name="Denef V.J."/>
            <person name="McMahon K.D."/>
            <person name="Konstantinidis K.T."/>
            <person name="Eloe-Fadrosh E.A."/>
            <person name="Kyrpides N.C."/>
            <person name="Woyke T."/>
        </authorList>
    </citation>
    <scope>NUCLEOTIDE SEQUENCE</scope>
    <source>
        <strain evidence="2">GVMAG-M-3300023179-103</strain>
    </source>
</reference>
<dbReference type="PANTHER" id="PTHR43346">
    <property type="entry name" value="LIGAND BINDING DOMAIN PROTEIN, PUTATIVE (AFU_ORTHOLOGUE AFUA_6G14370)-RELATED"/>
    <property type="match status" value="1"/>
</dbReference>
<dbReference type="EMBL" id="MN739695">
    <property type="protein sequence ID" value="QHT21565.1"/>
    <property type="molecule type" value="Genomic_DNA"/>
</dbReference>
<dbReference type="InterPro" id="IPR014710">
    <property type="entry name" value="RmlC-like_jellyroll"/>
</dbReference>
<dbReference type="Pfam" id="PF07883">
    <property type="entry name" value="Cupin_2"/>
    <property type="match status" value="1"/>
</dbReference>
<sequence>MAFSINIEKETLKNKNYRKVISTTLNMQLVVMSIKPQTEIGLEKHSKIDQFIRIEKGKGKAIITNNKKEIIQTTRLKDGSVIIIPKNTWHNIINTGDENLQLYSIYSPPEHPPNTLQRNKTE</sequence>
<proteinExistence type="predicted"/>
<dbReference type="AlphaFoldDB" id="A0A6C0E2C5"/>
<dbReference type="CDD" id="cd02223">
    <property type="entry name" value="cupin_Bh2720-like"/>
    <property type="match status" value="1"/>
</dbReference>
<evidence type="ECO:0000313" key="2">
    <source>
        <dbReference type="EMBL" id="QHT21565.1"/>
    </source>
</evidence>
<dbReference type="InterPro" id="IPR052538">
    <property type="entry name" value="Flavonoid_dioxygenase-like"/>
</dbReference>